<dbReference type="Pfam" id="PF21032">
    <property type="entry name" value="PROPPIN"/>
    <property type="match status" value="1"/>
</dbReference>
<dbReference type="InterPro" id="IPR048720">
    <property type="entry name" value="PROPPIN"/>
</dbReference>
<organism evidence="6">
    <name type="scientific">Brugia malayi</name>
    <name type="common">Filarial nematode worm</name>
    <dbReference type="NCBI Taxonomy" id="6279"/>
    <lineage>
        <taxon>Eukaryota</taxon>
        <taxon>Metazoa</taxon>
        <taxon>Ecdysozoa</taxon>
        <taxon>Nematoda</taxon>
        <taxon>Chromadorea</taxon>
        <taxon>Rhabditida</taxon>
        <taxon>Spirurina</taxon>
        <taxon>Spiruromorpha</taxon>
        <taxon>Filarioidea</taxon>
        <taxon>Onchocercidae</taxon>
        <taxon>Brugia</taxon>
    </lineage>
</organism>
<dbReference type="GO" id="GO:0000045">
    <property type="term" value="P:autophagosome assembly"/>
    <property type="evidence" value="ECO:0007669"/>
    <property type="project" value="EnsemblMetazoa"/>
</dbReference>
<gene>
    <name evidence="10" type="primary">bma-epg-6</name>
    <name evidence="6 9" type="synonym">Bma-epg-6</name>
    <name evidence="10" type="ORF">Bm9326</name>
    <name evidence="7" type="ORF">BM_BM9326</name>
    <name evidence="6" type="ORF">BM_Bm9326</name>
</gene>
<dbReference type="GO" id="GO:0080025">
    <property type="term" value="F:phosphatidylinositol-3,5-bisphosphate binding"/>
    <property type="evidence" value="ECO:0007669"/>
    <property type="project" value="EnsemblMetazoa"/>
</dbReference>
<reference evidence="6" key="2">
    <citation type="submission" date="2012-12" db="EMBL/GenBank/DDBJ databases">
        <authorList>
            <person name="Gao Y.W."/>
            <person name="Fan S.T."/>
            <person name="Sun H.T."/>
            <person name="Wang Z."/>
            <person name="Gao X.L."/>
            <person name="Li Y.G."/>
            <person name="Wang T.C."/>
            <person name="Zhang K."/>
            <person name="Xu W.W."/>
            <person name="Yu Z.J."/>
            <person name="Xia X.Z."/>
        </authorList>
    </citation>
    <scope>NUCLEOTIDE SEQUENCE</scope>
    <source>
        <strain evidence="6">FR3</strain>
    </source>
</reference>
<dbReference type="Gene3D" id="2.130.10.10">
    <property type="entry name" value="YVTN repeat-like/Quinoprotein amine dehydrogenase"/>
    <property type="match status" value="1"/>
</dbReference>
<evidence type="ECO:0000256" key="1">
    <source>
        <dbReference type="ARBA" id="ARBA00022574"/>
    </source>
</evidence>
<keyword evidence="8" id="KW-1185">Reference proteome</keyword>
<keyword evidence="5" id="KW-0732">Signal</keyword>
<dbReference type="WBParaSite" id="Bm9326.1">
    <property type="protein sequence ID" value="Bm9326.1"/>
    <property type="gene ID" value="WBGene00229587"/>
</dbReference>
<dbReference type="OMA" id="ENVVMVW"/>
<dbReference type="AlphaFoldDB" id="A0A0J9XRR1"/>
<evidence type="ECO:0000256" key="4">
    <source>
        <dbReference type="ARBA" id="ARBA00025740"/>
    </source>
</evidence>
<dbReference type="GO" id="GO:0032266">
    <property type="term" value="F:phosphatidylinositol-3-phosphate binding"/>
    <property type="evidence" value="ECO:0007669"/>
    <property type="project" value="EnsemblMetazoa"/>
</dbReference>
<dbReference type="Proteomes" id="UP000006672">
    <property type="component" value="Unassembled WGS sequence"/>
</dbReference>
<dbReference type="FunCoup" id="A0A0J9XRR1">
    <property type="interactions" value="2149"/>
</dbReference>
<dbReference type="SUPFAM" id="SSF50978">
    <property type="entry name" value="WD40 repeat-like"/>
    <property type="match status" value="1"/>
</dbReference>
<dbReference type="EMBL" id="LN856889">
    <property type="protein sequence ID" value="CDP93573.1"/>
    <property type="molecule type" value="Genomic_DNA"/>
</dbReference>
<evidence type="ECO:0000313" key="10">
    <source>
        <dbReference type="WormBase" id="Bm9326"/>
    </source>
</evidence>
<accession>A0A4E9FT94</accession>
<dbReference type="OrthoDB" id="1667587at2759"/>
<evidence type="ECO:0000313" key="8">
    <source>
        <dbReference type="Proteomes" id="UP000006672"/>
    </source>
</evidence>
<evidence type="ECO:0000256" key="2">
    <source>
        <dbReference type="ARBA" id="ARBA00022737"/>
    </source>
</evidence>
<name>A0A0J9XRR1_BRUMA</name>
<protein>
    <submittedName>
        <fullName evidence="6">BMA-EPG-6</fullName>
    </submittedName>
    <submittedName>
        <fullName evidence="7 9">WD repeat domain, X-linked 1, putative</fullName>
    </submittedName>
</protein>
<evidence type="ECO:0000313" key="6">
    <source>
        <dbReference type="EMBL" id="CDP93573.1"/>
    </source>
</evidence>
<dbReference type="InterPro" id="IPR036322">
    <property type="entry name" value="WD40_repeat_dom_sf"/>
</dbReference>
<dbReference type="GO" id="GO:0005737">
    <property type="term" value="C:cytoplasm"/>
    <property type="evidence" value="ECO:0007669"/>
    <property type="project" value="EnsemblMetazoa"/>
</dbReference>
<dbReference type="GO" id="GO:0070273">
    <property type="term" value="F:phosphatidylinositol-4-phosphate binding"/>
    <property type="evidence" value="ECO:0007669"/>
    <property type="project" value="EnsemblMetazoa"/>
</dbReference>
<evidence type="ECO:0000313" key="7">
    <source>
        <dbReference type="EMBL" id="VIO95853.1"/>
    </source>
</evidence>
<accession>A0A0J9XRR1</accession>
<sequence length="391" mass="44290">MVSTNQKLKLLMVIISFFRMKKVYGISVNSEQNMFAVATEDGFRIFQCSPLHELIRLDKRIVGSLRIGKVLGCSNFFGMVSGGFCPKYAENVVMVWNDERRKDDFYMEYTSTSPILNFQMSKTRMVLVGMKQIHVFNFPQELDLIKTIETGTNIHGLCELSNDPNMELLIYPGNQIGSVQYINLRDVARHATLTPTLINAHQSDVAQLALNSTATLLATGSNKGTVIRIFDTKTTELMREFRRGADPVTLHCVRFSPCSAFLAVASDKDTVHIFAVKNNDPTWTNKKTLWQQVGLLSEDADRARIQFKLSKATQNVTLTELAFLKNSNESNGIELNAKNRFVLRSHAIAAICDDGSYNLFTFSSDGTFDLVRDEFYLDWGDDEHFFEQCFE</sequence>
<dbReference type="STRING" id="6279.A0A0J9XRR1"/>
<comment type="similarity">
    <text evidence="4">Belongs to the WD repeat PROPPIN family.</text>
</comment>
<keyword evidence="2" id="KW-0677">Repeat</keyword>
<feature type="chain" id="PRO_5013455602" evidence="5">
    <location>
        <begin position="26"/>
        <end position="391"/>
    </location>
</feature>
<dbReference type="InterPro" id="IPR015943">
    <property type="entry name" value="WD40/YVTN_repeat-like_dom_sf"/>
</dbReference>
<dbReference type="WormBase" id="Bm9326">
    <property type="protein sequence ID" value="BM33272"/>
    <property type="gene ID" value="WBGene00229587"/>
    <property type="gene designation" value="Bma-epg-6"/>
</dbReference>
<proteinExistence type="inferred from homology"/>
<keyword evidence="3" id="KW-0072">Autophagy</keyword>
<keyword evidence="1" id="KW-0853">WD repeat</keyword>
<reference evidence="6 8" key="1">
    <citation type="journal article" date="2007" name="Science">
        <title>Draft genome of the filarial nematode parasite Brugia malayi.</title>
        <authorList>
            <person name="Ghedin E."/>
            <person name="Wang S."/>
            <person name="Spiro D."/>
            <person name="Caler E."/>
            <person name="Zhao Q."/>
            <person name="Crabtree J."/>
            <person name="Allen J.E."/>
            <person name="Delcher A.L."/>
            <person name="Guiliano D.B."/>
            <person name="Miranda-Saavedra D."/>
            <person name="Angiuoli S.V."/>
            <person name="Creasy T."/>
            <person name="Amedeo P."/>
            <person name="Haas B."/>
            <person name="El-Sayed N.M."/>
            <person name="Wortman J.R."/>
            <person name="Feldblyum T."/>
            <person name="Tallon L."/>
            <person name="Schatz M."/>
            <person name="Shumway M."/>
            <person name="Koo H."/>
            <person name="Salzberg S.L."/>
            <person name="Schobel S."/>
            <person name="Pertea M."/>
            <person name="Pop M."/>
            <person name="White O."/>
            <person name="Barton G.J."/>
            <person name="Carlow C.K."/>
            <person name="Crawford M.J."/>
            <person name="Daub J."/>
            <person name="Dimmic M.W."/>
            <person name="Estes C.F."/>
            <person name="Foster J.M."/>
            <person name="Ganatra M."/>
            <person name="Gregory W.F."/>
            <person name="Johnson N.M."/>
            <person name="Jin J."/>
            <person name="Komuniecki R."/>
            <person name="Korf I."/>
            <person name="Kumar S."/>
            <person name="Laney S."/>
            <person name="Li B.W."/>
            <person name="Li W."/>
            <person name="Lindblom T.H."/>
            <person name="Lustigman S."/>
            <person name="Ma D."/>
            <person name="Maina C.V."/>
            <person name="Martin D.M."/>
            <person name="McCarter J.P."/>
            <person name="McReynolds L."/>
            <person name="Mitreva M."/>
            <person name="Nutman T.B."/>
            <person name="Parkinson J."/>
            <person name="Peregrin-Alvarez J.M."/>
            <person name="Poole C."/>
            <person name="Ren Q."/>
            <person name="Saunders L."/>
            <person name="Sluder A.E."/>
            <person name="Smith K."/>
            <person name="Stanke M."/>
            <person name="Unnasch T.R."/>
            <person name="Ware J."/>
            <person name="Wei A.D."/>
            <person name="Weil G."/>
            <person name="Williams D.J."/>
            <person name="Zhang Y."/>
            <person name="Williams S.A."/>
            <person name="Fraser-Liggett C."/>
            <person name="Slatko B."/>
            <person name="Blaxter M.L."/>
            <person name="Scott A.L."/>
        </authorList>
    </citation>
    <scope>NUCLEOTIDE SEQUENCE</scope>
    <source>
        <strain evidence="6 8">FR3</strain>
    </source>
</reference>
<dbReference type="PANTHER" id="PTHR11227">
    <property type="entry name" value="WD-REPEAT PROTEIN INTERACTING WITH PHOSPHOINOSIDES WIPI -RELATED"/>
    <property type="match status" value="1"/>
</dbReference>
<reference evidence="7" key="3">
    <citation type="submission" date="2019-04" db="EMBL/GenBank/DDBJ databases">
        <authorList>
            <person name="Howe K."/>
            <person name="Paulini M."/>
            <person name="Williams G."/>
        </authorList>
    </citation>
    <scope>NUCLEOTIDE SEQUENCE [LARGE SCALE GENOMIC DNA]</scope>
    <source>
        <strain evidence="7">FR3</strain>
    </source>
</reference>
<dbReference type="RefSeq" id="XP_001902430.2">
    <property type="nucleotide sequence ID" value="XM_001902395.2"/>
</dbReference>
<evidence type="ECO:0000256" key="5">
    <source>
        <dbReference type="SAM" id="SignalP"/>
    </source>
</evidence>
<dbReference type="GO" id="GO:0010314">
    <property type="term" value="F:phosphatidylinositol-5-phosphate binding"/>
    <property type="evidence" value="ECO:0007669"/>
    <property type="project" value="EnsemblMetazoa"/>
</dbReference>
<feature type="signal peptide" evidence="5">
    <location>
        <begin position="1"/>
        <end position="25"/>
    </location>
</feature>
<evidence type="ECO:0000313" key="9">
    <source>
        <dbReference type="WBParaSite" id="Bm9326.1"/>
    </source>
</evidence>
<dbReference type="SMART" id="SM00320">
    <property type="entry name" value="WD40"/>
    <property type="match status" value="3"/>
</dbReference>
<evidence type="ECO:0000256" key="3">
    <source>
        <dbReference type="ARBA" id="ARBA00023006"/>
    </source>
</evidence>
<dbReference type="GeneID" id="6105855"/>
<reference evidence="9" key="4">
    <citation type="submission" date="2019-12" db="UniProtKB">
        <authorList>
            <consortium name="WormBaseParasite"/>
        </authorList>
    </citation>
    <scope>IDENTIFICATION</scope>
</reference>
<dbReference type="InterPro" id="IPR001680">
    <property type="entry name" value="WD40_rpt"/>
</dbReference>
<dbReference type="EMBL" id="CAAKNF010000194">
    <property type="protein sequence ID" value="VIO95853.1"/>
    <property type="molecule type" value="Genomic_DNA"/>
</dbReference>